<dbReference type="InterPro" id="IPR029787">
    <property type="entry name" value="Nucleotide_cyclase"/>
</dbReference>
<proteinExistence type="predicted"/>
<dbReference type="RefSeq" id="WP_184026489.1">
    <property type="nucleotide sequence ID" value="NZ_JACHFN010000003.1"/>
</dbReference>
<name>A0A7W8GE93_9DEIO</name>
<protein>
    <submittedName>
        <fullName evidence="4">Diguanylate cyclase (GGDEF)-like protein</fullName>
    </submittedName>
</protein>
<evidence type="ECO:0000256" key="1">
    <source>
        <dbReference type="SAM" id="Phobius"/>
    </source>
</evidence>
<evidence type="ECO:0000313" key="5">
    <source>
        <dbReference type="Proteomes" id="UP000525389"/>
    </source>
</evidence>
<dbReference type="PROSITE" id="PS50887">
    <property type="entry name" value="GGDEF"/>
    <property type="match status" value="1"/>
</dbReference>
<dbReference type="PROSITE" id="PS50883">
    <property type="entry name" value="EAL"/>
    <property type="match status" value="1"/>
</dbReference>
<dbReference type="InterPro" id="IPR001633">
    <property type="entry name" value="EAL_dom"/>
</dbReference>
<feature type="transmembrane region" description="Helical" evidence="1">
    <location>
        <begin position="82"/>
        <end position="101"/>
    </location>
</feature>
<feature type="domain" description="EAL" evidence="2">
    <location>
        <begin position="372"/>
        <end position="625"/>
    </location>
</feature>
<dbReference type="Proteomes" id="UP000525389">
    <property type="component" value="Unassembled WGS sequence"/>
</dbReference>
<evidence type="ECO:0000259" key="2">
    <source>
        <dbReference type="PROSITE" id="PS50883"/>
    </source>
</evidence>
<comment type="caution">
    <text evidence="4">The sequence shown here is derived from an EMBL/GenBank/DDBJ whole genome shotgun (WGS) entry which is preliminary data.</text>
</comment>
<feature type="domain" description="GGDEF" evidence="3">
    <location>
        <begin position="230"/>
        <end position="363"/>
    </location>
</feature>
<dbReference type="Pfam" id="PF00563">
    <property type="entry name" value="EAL"/>
    <property type="match status" value="1"/>
</dbReference>
<gene>
    <name evidence="4" type="ORF">HNQ09_001086</name>
</gene>
<dbReference type="SUPFAM" id="SSF141868">
    <property type="entry name" value="EAL domain-like"/>
    <property type="match status" value="1"/>
</dbReference>
<reference evidence="4 5" key="1">
    <citation type="submission" date="2020-08" db="EMBL/GenBank/DDBJ databases">
        <title>Genomic Encyclopedia of Type Strains, Phase IV (KMG-IV): sequencing the most valuable type-strain genomes for metagenomic binning, comparative biology and taxonomic classification.</title>
        <authorList>
            <person name="Goeker M."/>
        </authorList>
    </citation>
    <scope>NUCLEOTIDE SEQUENCE [LARGE SCALE GENOMIC DNA]</scope>
    <source>
        <strain evidence="4 5">DSM 101791</strain>
    </source>
</reference>
<keyword evidence="1" id="KW-0472">Membrane</keyword>
<dbReference type="Gene3D" id="3.20.20.450">
    <property type="entry name" value="EAL domain"/>
    <property type="match status" value="1"/>
</dbReference>
<dbReference type="NCBIfam" id="TIGR00254">
    <property type="entry name" value="GGDEF"/>
    <property type="match status" value="1"/>
</dbReference>
<dbReference type="EMBL" id="JACHFN010000003">
    <property type="protein sequence ID" value="MBB5233656.1"/>
    <property type="molecule type" value="Genomic_DNA"/>
</dbReference>
<organism evidence="4 5">
    <name type="scientific">Deinococcus budaensis</name>
    <dbReference type="NCBI Taxonomy" id="1665626"/>
    <lineage>
        <taxon>Bacteria</taxon>
        <taxon>Thermotogati</taxon>
        <taxon>Deinococcota</taxon>
        <taxon>Deinococci</taxon>
        <taxon>Deinococcales</taxon>
        <taxon>Deinococcaceae</taxon>
        <taxon>Deinococcus</taxon>
    </lineage>
</organism>
<dbReference type="Gene3D" id="3.30.70.270">
    <property type="match status" value="1"/>
</dbReference>
<feature type="transmembrane region" description="Helical" evidence="1">
    <location>
        <begin position="52"/>
        <end position="70"/>
    </location>
</feature>
<evidence type="ECO:0000259" key="3">
    <source>
        <dbReference type="PROSITE" id="PS50887"/>
    </source>
</evidence>
<dbReference type="InterPro" id="IPR035919">
    <property type="entry name" value="EAL_sf"/>
</dbReference>
<feature type="transmembrane region" description="Helical" evidence="1">
    <location>
        <begin position="113"/>
        <end position="131"/>
    </location>
</feature>
<dbReference type="SUPFAM" id="SSF55073">
    <property type="entry name" value="Nucleotide cyclase"/>
    <property type="match status" value="1"/>
</dbReference>
<dbReference type="CDD" id="cd01949">
    <property type="entry name" value="GGDEF"/>
    <property type="match status" value="1"/>
</dbReference>
<dbReference type="SMART" id="SM00052">
    <property type="entry name" value="EAL"/>
    <property type="match status" value="1"/>
</dbReference>
<dbReference type="InterPro" id="IPR043128">
    <property type="entry name" value="Rev_trsase/Diguanyl_cyclase"/>
</dbReference>
<dbReference type="Pfam" id="PF00990">
    <property type="entry name" value="GGDEF"/>
    <property type="match status" value="1"/>
</dbReference>
<dbReference type="PANTHER" id="PTHR44757:SF2">
    <property type="entry name" value="BIOFILM ARCHITECTURE MAINTENANCE PROTEIN MBAA"/>
    <property type="match status" value="1"/>
</dbReference>
<accession>A0A7W8GE93</accession>
<keyword evidence="1" id="KW-0812">Transmembrane</keyword>
<sequence length="639" mass="68161">MFDAAAAARSLTSEERAWRRKLLLALPVTALAAGVGVLLDSAAPRTTAFDRVSYPLIAALLLLLEGALLWRPGALRGVVNTLVTAAGAFFVLRLAYLLHFTGGAETLRELTETYWWVPALYVVTFLMPGGPDRVARRVALASGAGMAAVSVGYVAAHLRDPESAALSAALLQLGLSTVTLLALIRAFAARLQEQAREQKRLAHTDLPTGRLNRRGWAAALERALRGGPGQAHAVLFIDLDGFKRVNDERGHETGDALLREAGERLHRLAAGAGGAVARLGGDEFALFLPVHGAADAQALGERVCAVLQASYDLGGRSELVTASVGVSVSPHDGADPETLLRAADLAMYRAKRTGKNAAYRYASALGEAEARRATLERDVQHAATRGELTLHYQPLFDLRTRQAVKVEALLRWTHPQLGEVSPAEFIPLAEATGLIVPLGEWVMCRACTDARHLPGTLVVAVNVSPVQLEDPDFPQTVRAVLRDCGLAPGRLELELTETALMRDVARASHTLGELRALGVRVALDDFGTGHTSLSSLRDLPLDTVKIDRSFVADLRGGQGQPFTQTLLGALLQVAEVLDLEVVAEGLEDDAQLRALHALGCHVGQGYLLGRPVPLDRLLSTPWDAPGGASQERAAEVALA</sequence>
<evidence type="ECO:0000313" key="4">
    <source>
        <dbReference type="EMBL" id="MBB5233656.1"/>
    </source>
</evidence>
<feature type="transmembrane region" description="Helical" evidence="1">
    <location>
        <begin position="164"/>
        <end position="188"/>
    </location>
</feature>
<dbReference type="InterPro" id="IPR000160">
    <property type="entry name" value="GGDEF_dom"/>
</dbReference>
<dbReference type="AlphaFoldDB" id="A0A7W8GE93"/>
<dbReference type="PANTHER" id="PTHR44757">
    <property type="entry name" value="DIGUANYLATE CYCLASE DGCP"/>
    <property type="match status" value="1"/>
</dbReference>
<keyword evidence="5" id="KW-1185">Reference proteome</keyword>
<dbReference type="SMART" id="SM00267">
    <property type="entry name" value="GGDEF"/>
    <property type="match status" value="1"/>
</dbReference>
<dbReference type="CDD" id="cd01948">
    <property type="entry name" value="EAL"/>
    <property type="match status" value="1"/>
</dbReference>
<dbReference type="InterPro" id="IPR052155">
    <property type="entry name" value="Biofilm_reg_signaling"/>
</dbReference>
<keyword evidence="1" id="KW-1133">Transmembrane helix</keyword>
<feature type="transmembrane region" description="Helical" evidence="1">
    <location>
        <begin position="138"/>
        <end position="158"/>
    </location>
</feature>